<proteinExistence type="predicted"/>
<reference evidence="3" key="1">
    <citation type="journal article" date="2019" name="Int. J. Syst. Evol. Microbiol.">
        <title>The Global Catalogue of Microorganisms (GCM) 10K type strain sequencing project: providing services to taxonomists for standard genome sequencing and annotation.</title>
        <authorList>
            <consortium name="The Broad Institute Genomics Platform"/>
            <consortium name="The Broad Institute Genome Sequencing Center for Infectious Disease"/>
            <person name="Wu L."/>
            <person name="Ma J."/>
        </authorList>
    </citation>
    <scope>NUCLEOTIDE SEQUENCE [LARGE SCALE GENOMIC DNA]</scope>
    <source>
        <strain evidence="3">JCM 16929</strain>
    </source>
</reference>
<keyword evidence="3" id="KW-1185">Reference proteome</keyword>
<protein>
    <recommendedName>
        <fullName evidence="4">Secreted protein</fullName>
    </recommendedName>
</protein>
<sequence length="91" mass="10344">MVVVFTLVVVMIASLVALAAVQAHRHRVEARRFHWQFATYAGGRLVHAVPISDIQHIEDQPADCSCGPWSERFERGDGSYGDVIYHQRVRR</sequence>
<feature type="chain" id="PRO_5046649116" description="Secreted protein" evidence="1">
    <location>
        <begin position="20"/>
        <end position="91"/>
    </location>
</feature>
<dbReference type="RefSeq" id="WP_344805793.1">
    <property type="nucleotide sequence ID" value="NZ_BAABAB010000021.1"/>
</dbReference>
<name>A0ABP7A550_9ACTN</name>
<feature type="signal peptide" evidence="1">
    <location>
        <begin position="1"/>
        <end position="19"/>
    </location>
</feature>
<dbReference type="Proteomes" id="UP001501490">
    <property type="component" value="Unassembled WGS sequence"/>
</dbReference>
<evidence type="ECO:0000256" key="1">
    <source>
        <dbReference type="SAM" id="SignalP"/>
    </source>
</evidence>
<evidence type="ECO:0008006" key="4">
    <source>
        <dbReference type="Google" id="ProtNLM"/>
    </source>
</evidence>
<accession>A0ABP7A550</accession>
<dbReference type="EMBL" id="BAABAB010000021">
    <property type="protein sequence ID" value="GAA3625160.1"/>
    <property type="molecule type" value="Genomic_DNA"/>
</dbReference>
<evidence type="ECO:0000313" key="2">
    <source>
        <dbReference type="EMBL" id="GAA3625160.1"/>
    </source>
</evidence>
<organism evidence="2 3">
    <name type="scientific">Microlunatus ginsengisoli</name>
    <dbReference type="NCBI Taxonomy" id="363863"/>
    <lineage>
        <taxon>Bacteria</taxon>
        <taxon>Bacillati</taxon>
        <taxon>Actinomycetota</taxon>
        <taxon>Actinomycetes</taxon>
        <taxon>Propionibacteriales</taxon>
        <taxon>Propionibacteriaceae</taxon>
        <taxon>Microlunatus</taxon>
    </lineage>
</organism>
<comment type="caution">
    <text evidence="2">The sequence shown here is derived from an EMBL/GenBank/DDBJ whole genome shotgun (WGS) entry which is preliminary data.</text>
</comment>
<gene>
    <name evidence="2" type="ORF">GCM10022236_29360</name>
</gene>
<evidence type="ECO:0000313" key="3">
    <source>
        <dbReference type="Proteomes" id="UP001501490"/>
    </source>
</evidence>
<keyword evidence="1" id="KW-0732">Signal</keyword>